<sequence>MASLETPNIISNDTRIDHPRGRLFVRTWSSTADDSGGSGEKAPVVLFHDSLGCVDLWRDFPARLSAATGRRIIAYDRLGFGQSDPRADRPALDFVADEAHTFFPVLRERLGLKKFVALGHSVGGGMAIHCATRFSADCDALITESAQVFAEDRTLQGIRAAKQQFMDDAQLERLGKYHGDKAKWVLDAWTETWLDPGFASWSLSEVLPKVTCPVLAIHGEFDEYGSTRHPELIGRLSGGPSRVEIMKDTNHVPHRERPDNTISLISGFLSSAG</sequence>
<dbReference type="InterPro" id="IPR000073">
    <property type="entry name" value="AB_hydrolase_1"/>
</dbReference>
<dbReference type="RefSeq" id="WP_326509229.1">
    <property type="nucleotide sequence ID" value="NZ_JAWIIV010000032.1"/>
</dbReference>
<reference evidence="2 3" key="1">
    <citation type="submission" date="2023-10" db="EMBL/GenBank/DDBJ databases">
        <title>Noviherbaspirillum sp. CPCC 100848 genome assembly.</title>
        <authorList>
            <person name="Li X.Y."/>
            <person name="Fang X.M."/>
        </authorList>
    </citation>
    <scope>NUCLEOTIDE SEQUENCE [LARGE SCALE GENOMIC DNA]</scope>
    <source>
        <strain evidence="2 3">CPCC 100848</strain>
    </source>
</reference>
<dbReference type="Gene3D" id="3.40.50.1820">
    <property type="entry name" value="alpha/beta hydrolase"/>
    <property type="match status" value="1"/>
</dbReference>
<evidence type="ECO:0000313" key="3">
    <source>
        <dbReference type="Proteomes" id="UP001352263"/>
    </source>
</evidence>
<dbReference type="PRINTS" id="PR00111">
    <property type="entry name" value="ABHYDROLASE"/>
</dbReference>
<organism evidence="2 3">
    <name type="scientific">Noviherbaspirillum album</name>
    <dbReference type="NCBI Taxonomy" id="3080276"/>
    <lineage>
        <taxon>Bacteria</taxon>
        <taxon>Pseudomonadati</taxon>
        <taxon>Pseudomonadota</taxon>
        <taxon>Betaproteobacteria</taxon>
        <taxon>Burkholderiales</taxon>
        <taxon>Oxalobacteraceae</taxon>
        <taxon>Noviherbaspirillum</taxon>
    </lineage>
</organism>
<keyword evidence="3" id="KW-1185">Reference proteome</keyword>
<feature type="domain" description="AB hydrolase-1" evidence="1">
    <location>
        <begin position="43"/>
        <end position="167"/>
    </location>
</feature>
<evidence type="ECO:0000259" key="1">
    <source>
        <dbReference type="Pfam" id="PF00561"/>
    </source>
</evidence>
<gene>
    <name evidence="2" type="ORF">RY831_25660</name>
</gene>
<accession>A0ABU6JFX8</accession>
<keyword evidence="2" id="KW-0378">Hydrolase</keyword>
<dbReference type="GO" id="GO:0016787">
    <property type="term" value="F:hydrolase activity"/>
    <property type="evidence" value="ECO:0007669"/>
    <property type="project" value="UniProtKB-KW"/>
</dbReference>
<dbReference type="Proteomes" id="UP001352263">
    <property type="component" value="Unassembled WGS sequence"/>
</dbReference>
<dbReference type="EMBL" id="JAWIIV010000032">
    <property type="protein sequence ID" value="MEC4722558.1"/>
    <property type="molecule type" value="Genomic_DNA"/>
</dbReference>
<dbReference type="Pfam" id="PF00561">
    <property type="entry name" value="Abhydrolase_1"/>
    <property type="match status" value="1"/>
</dbReference>
<evidence type="ECO:0000313" key="2">
    <source>
        <dbReference type="EMBL" id="MEC4722558.1"/>
    </source>
</evidence>
<dbReference type="PANTHER" id="PTHR43798">
    <property type="entry name" value="MONOACYLGLYCEROL LIPASE"/>
    <property type="match status" value="1"/>
</dbReference>
<dbReference type="PANTHER" id="PTHR43798:SF33">
    <property type="entry name" value="HYDROLASE, PUTATIVE (AFU_ORTHOLOGUE AFUA_2G14860)-RELATED"/>
    <property type="match status" value="1"/>
</dbReference>
<name>A0ABU6JFX8_9BURK</name>
<dbReference type="SUPFAM" id="SSF53474">
    <property type="entry name" value="alpha/beta-Hydrolases"/>
    <property type="match status" value="1"/>
</dbReference>
<comment type="caution">
    <text evidence="2">The sequence shown here is derived from an EMBL/GenBank/DDBJ whole genome shotgun (WGS) entry which is preliminary data.</text>
</comment>
<protein>
    <submittedName>
        <fullName evidence="2">Alpha/beta hydrolase</fullName>
    </submittedName>
</protein>
<dbReference type="InterPro" id="IPR050266">
    <property type="entry name" value="AB_hydrolase_sf"/>
</dbReference>
<dbReference type="InterPro" id="IPR029058">
    <property type="entry name" value="AB_hydrolase_fold"/>
</dbReference>
<proteinExistence type="predicted"/>